<evidence type="ECO:0000313" key="3">
    <source>
        <dbReference type="Proteomes" id="UP001303046"/>
    </source>
</evidence>
<feature type="region of interest" description="Disordered" evidence="1">
    <location>
        <begin position="126"/>
        <end position="180"/>
    </location>
</feature>
<reference evidence="2 3" key="1">
    <citation type="submission" date="2023-08" db="EMBL/GenBank/DDBJ databases">
        <title>A Necator americanus chromosomal reference genome.</title>
        <authorList>
            <person name="Ilik V."/>
            <person name="Petrzelkova K.J."/>
            <person name="Pardy F."/>
            <person name="Fuh T."/>
            <person name="Niatou-Singa F.S."/>
            <person name="Gouil Q."/>
            <person name="Baker L."/>
            <person name="Ritchie M.E."/>
            <person name="Jex A.R."/>
            <person name="Gazzola D."/>
            <person name="Li H."/>
            <person name="Toshio Fujiwara R."/>
            <person name="Zhan B."/>
            <person name="Aroian R.V."/>
            <person name="Pafco B."/>
            <person name="Schwarz E.M."/>
        </authorList>
    </citation>
    <scope>NUCLEOTIDE SEQUENCE [LARGE SCALE GENOMIC DNA]</scope>
    <source>
        <strain evidence="2 3">Aroian</strain>
        <tissue evidence="2">Whole animal</tissue>
    </source>
</reference>
<proteinExistence type="predicted"/>
<dbReference type="InterPro" id="IPR035332">
    <property type="entry name" value="DUF5386"/>
</dbReference>
<sequence>MRGMSKPSFYISLLSRKQLFATLHDREYGIPYYDQPAAPVHSLTSLSGSANEHFLDEIALLKRGKITRDTPKHTYRRYSAETTGPNAGPDDTEQGPITMAELNSRGLMLTKGRIIYNIPHGTLLGAKKQSTERSSDNFSSTASSTGTKESFSFSNGSQNLSSISSLGEETGATSKEFHVGNPEENAKLKISTLKDGMSYRLSIMDDICLLRKTSKDTMLLCWKNR</sequence>
<gene>
    <name evidence="2" type="primary">Necator_chrIV.g13490</name>
    <name evidence="2" type="ORF">RB195_000199</name>
</gene>
<protein>
    <submittedName>
        <fullName evidence="2">Uncharacterized protein</fullName>
    </submittedName>
</protein>
<evidence type="ECO:0000313" key="2">
    <source>
        <dbReference type="EMBL" id="KAK6746792.1"/>
    </source>
</evidence>
<keyword evidence="3" id="KW-1185">Reference proteome</keyword>
<dbReference type="EMBL" id="JAVFWL010000004">
    <property type="protein sequence ID" value="KAK6746792.1"/>
    <property type="molecule type" value="Genomic_DNA"/>
</dbReference>
<organism evidence="2 3">
    <name type="scientific">Necator americanus</name>
    <name type="common">Human hookworm</name>
    <dbReference type="NCBI Taxonomy" id="51031"/>
    <lineage>
        <taxon>Eukaryota</taxon>
        <taxon>Metazoa</taxon>
        <taxon>Ecdysozoa</taxon>
        <taxon>Nematoda</taxon>
        <taxon>Chromadorea</taxon>
        <taxon>Rhabditida</taxon>
        <taxon>Rhabditina</taxon>
        <taxon>Rhabditomorpha</taxon>
        <taxon>Strongyloidea</taxon>
        <taxon>Ancylostomatidae</taxon>
        <taxon>Bunostominae</taxon>
        <taxon>Necator</taxon>
    </lineage>
</organism>
<feature type="compositionally biased region" description="Low complexity" evidence="1">
    <location>
        <begin position="136"/>
        <end position="167"/>
    </location>
</feature>
<dbReference type="Pfam" id="PF17360">
    <property type="entry name" value="DUF5386"/>
    <property type="match status" value="1"/>
</dbReference>
<evidence type="ECO:0000256" key="1">
    <source>
        <dbReference type="SAM" id="MobiDB-lite"/>
    </source>
</evidence>
<accession>A0ABR1D8G7</accession>
<name>A0ABR1D8G7_NECAM</name>
<dbReference type="Proteomes" id="UP001303046">
    <property type="component" value="Unassembled WGS sequence"/>
</dbReference>
<comment type="caution">
    <text evidence="2">The sequence shown here is derived from an EMBL/GenBank/DDBJ whole genome shotgun (WGS) entry which is preliminary data.</text>
</comment>